<evidence type="ECO:0000313" key="2">
    <source>
        <dbReference type="EMBL" id="ODM90777.1"/>
    </source>
</evidence>
<reference evidence="2 3" key="1">
    <citation type="journal article" date="2016" name="Genome Biol. Evol.">
        <title>Gene Family Evolution Reflects Adaptation to Soil Environmental Stressors in the Genome of the Collembolan Orchesella cincta.</title>
        <authorList>
            <person name="Faddeeva-Vakhrusheva A."/>
            <person name="Derks M.F."/>
            <person name="Anvar S.Y."/>
            <person name="Agamennone V."/>
            <person name="Suring W."/>
            <person name="Smit S."/>
            <person name="van Straalen N.M."/>
            <person name="Roelofs D."/>
        </authorList>
    </citation>
    <scope>NUCLEOTIDE SEQUENCE [LARGE SCALE GENOMIC DNA]</scope>
    <source>
        <tissue evidence="2">Mixed pool</tissue>
    </source>
</reference>
<keyword evidence="1" id="KW-0732">Signal</keyword>
<gene>
    <name evidence="2" type="ORF">Ocin01_15909</name>
</gene>
<dbReference type="EMBL" id="LJIJ01001795">
    <property type="protein sequence ID" value="ODM90777.1"/>
    <property type="molecule type" value="Genomic_DNA"/>
</dbReference>
<feature type="signal peptide" evidence="1">
    <location>
        <begin position="1"/>
        <end position="28"/>
    </location>
</feature>
<name>A0A1D2MCP8_ORCCI</name>
<organism evidence="2 3">
    <name type="scientific">Orchesella cincta</name>
    <name type="common">Springtail</name>
    <name type="synonym">Podura cincta</name>
    <dbReference type="NCBI Taxonomy" id="48709"/>
    <lineage>
        <taxon>Eukaryota</taxon>
        <taxon>Metazoa</taxon>
        <taxon>Ecdysozoa</taxon>
        <taxon>Arthropoda</taxon>
        <taxon>Hexapoda</taxon>
        <taxon>Collembola</taxon>
        <taxon>Entomobryomorpha</taxon>
        <taxon>Entomobryoidea</taxon>
        <taxon>Orchesellidae</taxon>
        <taxon>Orchesellinae</taxon>
        <taxon>Orchesella</taxon>
    </lineage>
</organism>
<keyword evidence="3" id="KW-1185">Reference proteome</keyword>
<dbReference type="Proteomes" id="UP000094527">
    <property type="component" value="Unassembled WGS sequence"/>
</dbReference>
<sequence length="169" mass="18237">MFLRSKKLLVLIVVVLLFGHEHRQSAEGLRCWVCNVAPDKNPYECGADISEESVEVETNLPDPTCYVLEARDKTTNKFLYISRSFSVGGEGSKVGTCLDQSHANVNYKECHCNQDDCNKGEVNGVGGDNRNGAATTTGSGSPQSFGGNGIAVEFPSLVLLVVTRVMSGY</sequence>
<protein>
    <recommendedName>
        <fullName evidence="4">Protein sleepless</fullName>
    </recommendedName>
</protein>
<evidence type="ECO:0000256" key="1">
    <source>
        <dbReference type="SAM" id="SignalP"/>
    </source>
</evidence>
<dbReference type="AlphaFoldDB" id="A0A1D2MCP8"/>
<accession>A0A1D2MCP8</accession>
<proteinExistence type="predicted"/>
<feature type="chain" id="PRO_5008903813" description="Protein sleepless" evidence="1">
    <location>
        <begin position="29"/>
        <end position="169"/>
    </location>
</feature>
<evidence type="ECO:0008006" key="4">
    <source>
        <dbReference type="Google" id="ProtNLM"/>
    </source>
</evidence>
<comment type="caution">
    <text evidence="2">The sequence shown here is derived from an EMBL/GenBank/DDBJ whole genome shotgun (WGS) entry which is preliminary data.</text>
</comment>
<evidence type="ECO:0000313" key="3">
    <source>
        <dbReference type="Proteomes" id="UP000094527"/>
    </source>
</evidence>